<name>A0A9P7SUU0_9HYPO</name>
<organism evidence="2 3">
    <name type="scientific">Claviceps pusilla</name>
    <dbReference type="NCBI Taxonomy" id="123648"/>
    <lineage>
        <taxon>Eukaryota</taxon>
        <taxon>Fungi</taxon>
        <taxon>Dikarya</taxon>
        <taxon>Ascomycota</taxon>
        <taxon>Pezizomycotina</taxon>
        <taxon>Sordariomycetes</taxon>
        <taxon>Hypocreomycetidae</taxon>
        <taxon>Hypocreales</taxon>
        <taxon>Clavicipitaceae</taxon>
        <taxon>Claviceps</taxon>
    </lineage>
</organism>
<dbReference type="Proteomes" id="UP000748025">
    <property type="component" value="Unassembled WGS sequence"/>
</dbReference>
<sequence length="201" mass="22169">MVLFKSLALLSLLAGRSLALDPPLPGYGVVDIEWNVQVKRGEPATNITGTVEEVEAELTRRNPNWKHELDDLSTGGDGAHRLAKRAEVEQVYCDSIVHDYRWPLASTYALIGGIRYLKSVPGKPGANPGPGMCGRISCSWDSAIWWCNDNDHYFQLDSYKEIASAAQEVMDQCHFLDTTAKTKGQAFVKGGWNVILRGDSC</sequence>
<proteinExistence type="predicted"/>
<keyword evidence="1" id="KW-0732">Signal</keyword>
<dbReference type="PANTHER" id="PTHR35605:SF1">
    <property type="entry name" value="ECP2 EFFECTOR PROTEIN DOMAIN-CONTAINING PROTEIN-RELATED"/>
    <property type="match status" value="1"/>
</dbReference>
<dbReference type="AlphaFoldDB" id="A0A9P7SUU0"/>
<evidence type="ECO:0000313" key="2">
    <source>
        <dbReference type="EMBL" id="KAG5995267.1"/>
    </source>
</evidence>
<comment type="caution">
    <text evidence="2">The sequence shown here is derived from an EMBL/GenBank/DDBJ whole genome shotgun (WGS) entry which is preliminary data.</text>
</comment>
<keyword evidence="3" id="KW-1185">Reference proteome</keyword>
<evidence type="ECO:0000256" key="1">
    <source>
        <dbReference type="SAM" id="SignalP"/>
    </source>
</evidence>
<accession>A0A9P7SUU0</accession>
<dbReference type="PANTHER" id="PTHR35605">
    <property type="entry name" value="ECP2 EFFECTOR PROTEIN DOMAIN-CONTAINING PROTEIN-RELATED"/>
    <property type="match status" value="1"/>
</dbReference>
<protein>
    <submittedName>
        <fullName evidence="2">Uncharacterized protein</fullName>
    </submittedName>
</protein>
<feature type="signal peptide" evidence="1">
    <location>
        <begin position="1"/>
        <end position="19"/>
    </location>
</feature>
<feature type="chain" id="PRO_5040433320" evidence="1">
    <location>
        <begin position="20"/>
        <end position="201"/>
    </location>
</feature>
<dbReference type="OrthoDB" id="3552888at2759"/>
<evidence type="ECO:0000313" key="3">
    <source>
        <dbReference type="Proteomes" id="UP000748025"/>
    </source>
</evidence>
<dbReference type="EMBL" id="SRPW01002152">
    <property type="protein sequence ID" value="KAG5995267.1"/>
    <property type="molecule type" value="Genomic_DNA"/>
</dbReference>
<reference evidence="2" key="1">
    <citation type="journal article" date="2020" name="bioRxiv">
        <title>Whole genome comparisons of ergot fungi reveals the divergence and evolution of species within the genus Claviceps are the result of varying mechanisms driving genome evolution and host range expansion.</title>
        <authorList>
            <person name="Wyka S.A."/>
            <person name="Mondo S.J."/>
            <person name="Liu M."/>
            <person name="Dettman J."/>
            <person name="Nalam V."/>
            <person name="Broders K.D."/>
        </authorList>
    </citation>
    <scope>NUCLEOTIDE SEQUENCE</scope>
    <source>
        <strain evidence="2">CCC 602</strain>
    </source>
</reference>
<gene>
    <name evidence="2" type="ORF">E4U43_003068</name>
</gene>